<proteinExistence type="predicted"/>
<evidence type="ECO:0000256" key="1">
    <source>
        <dbReference type="SAM" id="MobiDB-lite"/>
    </source>
</evidence>
<keyword evidence="4" id="KW-1185">Reference proteome</keyword>
<dbReference type="EMBL" id="QUAM01000006">
    <property type="protein sequence ID" value="TPR12802.1"/>
    <property type="molecule type" value="Genomic_DNA"/>
</dbReference>
<comment type="caution">
    <text evidence="3">The sequence shown here is derived from an EMBL/GenBank/DDBJ whole genome shotgun (WGS) entry which is preliminary data.</text>
</comment>
<dbReference type="Proteomes" id="UP000767392">
    <property type="component" value="Unassembled WGS sequence"/>
</dbReference>
<name>A0ABY2YRP8_9LACO</name>
<dbReference type="RefSeq" id="WP_105988553.1">
    <property type="nucleotide sequence ID" value="NZ_POST01000012.1"/>
</dbReference>
<evidence type="ECO:0000313" key="3">
    <source>
        <dbReference type="EMBL" id="TPR12802.1"/>
    </source>
</evidence>
<organism evidence="3 4">
    <name type="scientific">Apilactobacillus timberlakei</name>
    <dbReference type="NCBI Taxonomy" id="2008380"/>
    <lineage>
        <taxon>Bacteria</taxon>
        <taxon>Bacillati</taxon>
        <taxon>Bacillota</taxon>
        <taxon>Bacilli</taxon>
        <taxon>Lactobacillales</taxon>
        <taxon>Lactobacillaceae</taxon>
        <taxon>Apilactobacillus</taxon>
    </lineage>
</organism>
<gene>
    <name evidence="3" type="ORF">DY048_07265</name>
</gene>
<accession>A0ABY2YRP8</accession>
<evidence type="ECO:0000259" key="2">
    <source>
        <dbReference type="Pfam" id="PF22479"/>
    </source>
</evidence>
<dbReference type="Pfam" id="PF22479">
    <property type="entry name" value="Pam3_gp18"/>
    <property type="match status" value="1"/>
</dbReference>
<evidence type="ECO:0000313" key="4">
    <source>
        <dbReference type="Proteomes" id="UP000767392"/>
    </source>
</evidence>
<reference evidence="3 4" key="1">
    <citation type="submission" date="2018-08" db="EMBL/GenBank/DDBJ databases">
        <title>Comparative genomics of wild bee and flower associated Lactobacillus reveals potential adaptation to the bee host.</title>
        <authorList>
            <person name="Vuong H.Q."/>
            <person name="Mcfrederick Q.S."/>
        </authorList>
    </citation>
    <scope>NUCLEOTIDE SEQUENCE [LARGE SCALE GENOMIC DNA]</scope>
    <source>
        <strain evidence="3 4">HV_04</strain>
    </source>
</reference>
<feature type="region of interest" description="Disordered" evidence="1">
    <location>
        <begin position="110"/>
        <end position="153"/>
    </location>
</feature>
<protein>
    <recommendedName>
        <fullName evidence="2">Cyanophage baseplate Pam3 plug gp18 domain-containing protein</fullName>
    </recommendedName>
</protein>
<feature type="compositionally biased region" description="Acidic residues" evidence="1">
    <location>
        <begin position="110"/>
        <end position="128"/>
    </location>
</feature>
<sequence length="153" mass="17611">MAVNDYIDIKLSDIPCQFDYTFDDTDYTLDLYYNKLNDSYYINLYDENMVPIVMGEKLVYGQPLWNAITDPRLPLVDLVPFDEDNNETEVSKLNFTDSIQLYIKNVDEVPDDISTDNANDDNDVDDSVSENPSDVDFNEYGNDKQVGGDNTWN</sequence>
<feature type="domain" description="Cyanophage baseplate Pam3 plug gp18" evidence="2">
    <location>
        <begin position="6"/>
        <end position="104"/>
    </location>
</feature>
<dbReference type="InterPro" id="IPR054252">
    <property type="entry name" value="Pam3_gp18"/>
</dbReference>